<keyword evidence="6 7" id="KW-0804">Transcription</keyword>
<dbReference type="InterPro" id="IPR036555">
    <property type="entry name" value="NusA_N_sf"/>
</dbReference>
<dbReference type="SMART" id="SM00322">
    <property type="entry name" value="KH"/>
    <property type="match status" value="2"/>
</dbReference>
<dbReference type="HAMAP" id="MF_00945_B">
    <property type="entry name" value="NusA_B"/>
    <property type="match status" value="1"/>
</dbReference>
<dbReference type="InterPro" id="IPR025249">
    <property type="entry name" value="TF_NusA_KH_1st"/>
</dbReference>
<dbReference type="Pfam" id="PF26594">
    <property type="entry name" value="KH_NusA_2nd"/>
    <property type="match status" value="1"/>
</dbReference>
<keyword evidence="3 7" id="KW-0889">Transcription antitermination</keyword>
<dbReference type="GO" id="GO:0031564">
    <property type="term" value="P:transcription antitermination"/>
    <property type="evidence" value="ECO:0007669"/>
    <property type="project" value="UniProtKB-UniRule"/>
</dbReference>
<protein>
    <recommendedName>
        <fullName evidence="7">Transcription termination/antitermination protein NusA</fullName>
    </recommendedName>
</protein>
<comment type="subcellular location">
    <subcellularLocation>
        <location evidence="7">Cytoplasm</location>
    </subcellularLocation>
</comment>
<dbReference type="PROSITE" id="PS50126">
    <property type="entry name" value="S1"/>
    <property type="match status" value="1"/>
</dbReference>
<dbReference type="RefSeq" id="WP_145245587.1">
    <property type="nucleotide sequence ID" value="NZ_CP036278.1"/>
</dbReference>
<keyword evidence="2 7" id="KW-0963">Cytoplasm</keyword>
<dbReference type="KEGG" id="amuc:Pan181_08210"/>
<dbReference type="InterPro" id="IPR010213">
    <property type="entry name" value="TF_NusA"/>
</dbReference>
<dbReference type="Gene3D" id="3.30.1480.10">
    <property type="entry name" value="NusA, N-terminal domain"/>
    <property type="match status" value="1"/>
</dbReference>
<evidence type="ECO:0000256" key="8">
    <source>
        <dbReference type="SAM" id="MobiDB-lite"/>
    </source>
</evidence>
<dbReference type="FunFam" id="3.30.300.20:FF:000002">
    <property type="entry name" value="Transcription termination/antitermination protein NusA"/>
    <property type="match status" value="1"/>
</dbReference>
<accession>A0A518AIS2</accession>
<dbReference type="PANTHER" id="PTHR22648:SF0">
    <property type="entry name" value="TRANSCRIPTION TERMINATION_ANTITERMINATION PROTEIN NUSA"/>
    <property type="match status" value="1"/>
</dbReference>
<evidence type="ECO:0000256" key="5">
    <source>
        <dbReference type="ARBA" id="ARBA00023015"/>
    </source>
</evidence>
<comment type="similarity">
    <text evidence="7">Belongs to the NusA family.</text>
</comment>
<keyword evidence="1 7" id="KW-0806">Transcription termination</keyword>
<gene>
    <name evidence="7" type="primary">nusA</name>
    <name evidence="10" type="ORF">Pan181_08210</name>
</gene>
<dbReference type="Gene3D" id="3.30.300.20">
    <property type="match status" value="2"/>
</dbReference>
<comment type="subunit">
    <text evidence="7">Monomer. Binds directly to the core enzyme of the DNA-dependent RNA polymerase and to nascent RNA.</text>
</comment>
<dbReference type="PROSITE" id="PS50084">
    <property type="entry name" value="KH_TYPE_1"/>
    <property type="match status" value="1"/>
</dbReference>
<dbReference type="InterPro" id="IPR012340">
    <property type="entry name" value="NA-bd_OB-fold"/>
</dbReference>
<feature type="compositionally biased region" description="Acidic residues" evidence="8">
    <location>
        <begin position="418"/>
        <end position="442"/>
    </location>
</feature>
<keyword evidence="11" id="KW-1185">Reference proteome</keyword>
<proteinExistence type="inferred from homology"/>
<dbReference type="InterPro" id="IPR003029">
    <property type="entry name" value="S1_domain"/>
</dbReference>
<dbReference type="PANTHER" id="PTHR22648">
    <property type="entry name" value="TRANSCRIPTION TERMINATION FACTOR NUSA"/>
    <property type="match status" value="1"/>
</dbReference>
<dbReference type="Proteomes" id="UP000315750">
    <property type="component" value="Chromosome"/>
</dbReference>
<dbReference type="InterPro" id="IPR009019">
    <property type="entry name" value="KH_sf_prok-type"/>
</dbReference>
<evidence type="ECO:0000313" key="11">
    <source>
        <dbReference type="Proteomes" id="UP000315750"/>
    </source>
</evidence>
<evidence type="ECO:0000259" key="9">
    <source>
        <dbReference type="PROSITE" id="PS50126"/>
    </source>
</evidence>
<feature type="compositionally biased region" description="Basic and acidic residues" evidence="8">
    <location>
        <begin position="384"/>
        <end position="401"/>
    </location>
</feature>
<dbReference type="GO" id="GO:0005829">
    <property type="term" value="C:cytosol"/>
    <property type="evidence" value="ECO:0007669"/>
    <property type="project" value="TreeGrafter"/>
</dbReference>
<keyword evidence="5 7" id="KW-0805">Transcription regulation</keyword>
<dbReference type="CDD" id="cd02134">
    <property type="entry name" value="KH-II_NusA_rpt1"/>
    <property type="match status" value="1"/>
</dbReference>
<dbReference type="InterPro" id="IPR015946">
    <property type="entry name" value="KH_dom-like_a/b"/>
</dbReference>
<dbReference type="Gene3D" id="2.40.50.140">
    <property type="entry name" value="Nucleic acid-binding proteins"/>
    <property type="match status" value="1"/>
</dbReference>
<dbReference type="CDD" id="cd22529">
    <property type="entry name" value="KH-II_NusA_rpt2"/>
    <property type="match status" value="1"/>
</dbReference>
<dbReference type="Gene3D" id="1.10.150.20">
    <property type="entry name" value="5' to 3' exonuclease, C-terminal subdomain"/>
    <property type="match status" value="1"/>
</dbReference>
<name>A0A518AIS2_9BACT</name>
<dbReference type="GO" id="GO:0003700">
    <property type="term" value="F:DNA-binding transcription factor activity"/>
    <property type="evidence" value="ECO:0007669"/>
    <property type="project" value="InterPro"/>
</dbReference>
<organism evidence="10 11">
    <name type="scientific">Aeoliella mucimassa</name>
    <dbReference type="NCBI Taxonomy" id="2527972"/>
    <lineage>
        <taxon>Bacteria</taxon>
        <taxon>Pseudomonadati</taxon>
        <taxon>Planctomycetota</taxon>
        <taxon>Planctomycetia</taxon>
        <taxon>Pirellulales</taxon>
        <taxon>Lacipirellulaceae</taxon>
        <taxon>Aeoliella</taxon>
    </lineage>
</organism>
<comment type="function">
    <text evidence="7">Participates in both transcription termination and antitermination.</text>
</comment>
<evidence type="ECO:0000313" key="10">
    <source>
        <dbReference type="EMBL" id="QDU54638.1"/>
    </source>
</evidence>
<dbReference type="OrthoDB" id="9807233at2"/>
<dbReference type="AlphaFoldDB" id="A0A518AIS2"/>
<dbReference type="GO" id="GO:0006353">
    <property type="term" value="P:DNA-templated transcription termination"/>
    <property type="evidence" value="ECO:0007669"/>
    <property type="project" value="UniProtKB-UniRule"/>
</dbReference>
<evidence type="ECO:0000256" key="3">
    <source>
        <dbReference type="ARBA" id="ARBA00022814"/>
    </source>
</evidence>
<feature type="domain" description="S1 motif" evidence="9">
    <location>
        <begin position="105"/>
        <end position="169"/>
    </location>
</feature>
<dbReference type="GO" id="GO:0003723">
    <property type="term" value="F:RNA binding"/>
    <property type="evidence" value="ECO:0007669"/>
    <property type="project" value="UniProtKB-UniRule"/>
</dbReference>
<reference evidence="10 11" key="1">
    <citation type="submission" date="2019-02" db="EMBL/GenBank/DDBJ databases">
        <title>Deep-cultivation of Planctomycetes and their phenomic and genomic characterization uncovers novel biology.</title>
        <authorList>
            <person name="Wiegand S."/>
            <person name="Jogler M."/>
            <person name="Boedeker C."/>
            <person name="Pinto D."/>
            <person name="Vollmers J."/>
            <person name="Rivas-Marin E."/>
            <person name="Kohn T."/>
            <person name="Peeters S.H."/>
            <person name="Heuer A."/>
            <person name="Rast P."/>
            <person name="Oberbeckmann S."/>
            <person name="Bunk B."/>
            <person name="Jeske O."/>
            <person name="Meyerdierks A."/>
            <person name="Storesund J.E."/>
            <person name="Kallscheuer N."/>
            <person name="Luecker S."/>
            <person name="Lage O.M."/>
            <person name="Pohl T."/>
            <person name="Merkel B.J."/>
            <person name="Hornburger P."/>
            <person name="Mueller R.-W."/>
            <person name="Bruemmer F."/>
            <person name="Labrenz M."/>
            <person name="Spormann A.M."/>
            <person name="Op den Camp H."/>
            <person name="Overmann J."/>
            <person name="Amann R."/>
            <person name="Jetten M.S.M."/>
            <person name="Mascher T."/>
            <person name="Medema M.H."/>
            <person name="Devos D.P."/>
            <person name="Kaster A.-K."/>
            <person name="Ovreas L."/>
            <person name="Rohde M."/>
            <person name="Galperin M.Y."/>
            <person name="Jogler C."/>
        </authorList>
    </citation>
    <scope>NUCLEOTIDE SEQUENCE [LARGE SCALE GENOMIC DNA]</scope>
    <source>
        <strain evidence="10 11">Pan181</strain>
    </source>
</reference>
<dbReference type="InterPro" id="IPR004087">
    <property type="entry name" value="KH_dom"/>
</dbReference>
<dbReference type="CDD" id="cd04455">
    <property type="entry name" value="S1_NusA"/>
    <property type="match status" value="1"/>
</dbReference>
<dbReference type="SUPFAM" id="SSF47794">
    <property type="entry name" value="Rad51 N-terminal domain-like"/>
    <property type="match status" value="1"/>
</dbReference>
<dbReference type="FunFam" id="3.30.300.20:FF:000005">
    <property type="entry name" value="Transcription termination/antitermination protein NusA"/>
    <property type="match status" value="1"/>
</dbReference>
<feature type="region of interest" description="Disordered" evidence="8">
    <location>
        <begin position="384"/>
        <end position="466"/>
    </location>
</feature>
<dbReference type="Pfam" id="PF08529">
    <property type="entry name" value="NusA_N"/>
    <property type="match status" value="2"/>
</dbReference>
<dbReference type="GO" id="GO:0000166">
    <property type="term" value="F:nucleotide binding"/>
    <property type="evidence" value="ECO:0007669"/>
    <property type="project" value="InterPro"/>
</dbReference>
<evidence type="ECO:0000256" key="7">
    <source>
        <dbReference type="HAMAP-Rule" id="MF_00945"/>
    </source>
</evidence>
<dbReference type="InterPro" id="IPR010995">
    <property type="entry name" value="DNA_repair_Rad51/TF_NusA_a-hlx"/>
</dbReference>
<dbReference type="EMBL" id="CP036278">
    <property type="protein sequence ID" value="QDU54638.1"/>
    <property type="molecule type" value="Genomic_DNA"/>
</dbReference>
<evidence type="ECO:0000256" key="2">
    <source>
        <dbReference type="ARBA" id="ARBA00022490"/>
    </source>
</evidence>
<evidence type="ECO:0000256" key="6">
    <source>
        <dbReference type="ARBA" id="ARBA00023163"/>
    </source>
</evidence>
<sequence length="466" mass="50935">MNANEVLRIVDAIHRDKNIEKEIVFEGIEAALVSAAKKHYGEESDITVNIDRKDGTIRANINGEELDSEEAVGRIGAQTAKQVMIQKIREAERDALFDEYEELLNHMVSGIIQRYEGGAATVALTNVEAILPRSEQIPGETHHANERVRATVYEVRKAGSRVKVILSRRSPSLVQRLFEQEIPEIADGVIEVRGISREPGYRSKVAVSSSDARVDCVGACVGVRGNRIKNIVDELAGERIDIVRWDEDLEVLIPNALSPATVEQVILCKMLGRAIVLVSEDQLSLAIGRRGQNVRLASKLSGWDIEIMTQEELAESIDRAVEGFSQLEGMAIELAEKLVEEGFLSYDDLSIIEPDDLMQMGGLSEEQVNSIVEQAEERAEAAEEAAAEARRQKREQERLEAEVAEAEAAAAEARGDSSEDDTPEEGGTAEEATEPTEGESTDAETAPAEGEEAEKTEADAGQAPPQ</sequence>
<dbReference type="NCBIfam" id="TIGR01953">
    <property type="entry name" value="NusA"/>
    <property type="match status" value="1"/>
</dbReference>
<dbReference type="InterPro" id="IPR058582">
    <property type="entry name" value="KH_NusA_2nd"/>
</dbReference>
<dbReference type="SUPFAM" id="SSF50249">
    <property type="entry name" value="Nucleic acid-binding proteins"/>
    <property type="match status" value="1"/>
</dbReference>
<dbReference type="Pfam" id="PF13184">
    <property type="entry name" value="KH_NusA_1st"/>
    <property type="match status" value="1"/>
</dbReference>
<dbReference type="InterPro" id="IPR013735">
    <property type="entry name" value="TF_NusA_N"/>
</dbReference>
<dbReference type="SUPFAM" id="SSF69705">
    <property type="entry name" value="Transcription factor NusA, N-terminal domain"/>
    <property type="match status" value="1"/>
</dbReference>
<dbReference type="SUPFAM" id="SSF54814">
    <property type="entry name" value="Prokaryotic type KH domain (KH-domain type II)"/>
    <property type="match status" value="2"/>
</dbReference>
<evidence type="ECO:0000256" key="4">
    <source>
        <dbReference type="ARBA" id="ARBA00022884"/>
    </source>
</evidence>
<dbReference type="InterPro" id="IPR030842">
    <property type="entry name" value="TF_NusA_bacterial"/>
</dbReference>
<evidence type="ECO:0000256" key="1">
    <source>
        <dbReference type="ARBA" id="ARBA00022472"/>
    </source>
</evidence>
<keyword evidence="4 7" id="KW-0694">RNA-binding</keyword>